<feature type="transmembrane region" description="Helical" evidence="1">
    <location>
        <begin position="161"/>
        <end position="184"/>
    </location>
</feature>
<evidence type="ECO:0000256" key="1">
    <source>
        <dbReference type="SAM" id="Phobius"/>
    </source>
</evidence>
<keyword evidence="1" id="KW-1133">Transmembrane helix</keyword>
<accession>A0A1I2SRY2</accession>
<dbReference type="AlphaFoldDB" id="A0A1I2SRY2"/>
<sequence>MHEDVKRIRFHLMGLTIIVVTLLQLLLIALNRVAIVENEWNRLENYAWNVKIKSIDYNVKDGKTIISIDKNKADMMQSEANGVSLGIVQRKEKYNETLFDGFDAKDKQKILDGKFVRKTSLADDRHIFKLYQPLYSLKGDVIGIISARDQSGYYDELLGEIILNIFKVDFTAIFIFGIVFAVYVQKKRARIRKFQYLH</sequence>
<keyword evidence="1" id="KW-0812">Transmembrane</keyword>
<organism evidence="2 3">
    <name type="scientific">Ligilactobacillus ruminis DSM 20403 = NBRC 102161</name>
    <dbReference type="NCBI Taxonomy" id="1423798"/>
    <lineage>
        <taxon>Bacteria</taxon>
        <taxon>Bacillati</taxon>
        <taxon>Bacillota</taxon>
        <taxon>Bacilli</taxon>
        <taxon>Lactobacillales</taxon>
        <taxon>Lactobacillaceae</taxon>
        <taxon>Ligilactobacillus</taxon>
    </lineage>
</organism>
<proteinExistence type="predicted"/>
<evidence type="ECO:0000313" key="3">
    <source>
        <dbReference type="Proteomes" id="UP000182635"/>
    </source>
</evidence>
<reference evidence="3" key="1">
    <citation type="submission" date="2016-10" db="EMBL/GenBank/DDBJ databases">
        <authorList>
            <person name="Varghese N."/>
            <person name="Submissions S."/>
        </authorList>
    </citation>
    <scope>NUCLEOTIDE SEQUENCE [LARGE SCALE GENOMIC DNA]</scope>
    <source>
        <strain evidence="3">DSM 20403</strain>
    </source>
</reference>
<dbReference type="Proteomes" id="UP000182635">
    <property type="component" value="Unassembled WGS sequence"/>
</dbReference>
<dbReference type="EMBL" id="FOPI01000037">
    <property type="protein sequence ID" value="SFG55585.1"/>
    <property type="molecule type" value="Genomic_DNA"/>
</dbReference>
<evidence type="ECO:0000313" key="2">
    <source>
        <dbReference type="EMBL" id="SFG55585.1"/>
    </source>
</evidence>
<protein>
    <submittedName>
        <fullName evidence="2">Uncharacterized protein</fullName>
    </submittedName>
</protein>
<feature type="transmembrane region" description="Helical" evidence="1">
    <location>
        <begin position="12"/>
        <end position="35"/>
    </location>
</feature>
<dbReference type="RefSeq" id="WP_225354932.1">
    <property type="nucleotide sequence ID" value="NZ_AYYL01000040.1"/>
</dbReference>
<keyword evidence="1" id="KW-0472">Membrane</keyword>
<gene>
    <name evidence="2" type="ORF">SAMN02910432_01827</name>
</gene>
<name>A0A1I2SRY2_9LACO</name>